<dbReference type="Proteomes" id="UP000692954">
    <property type="component" value="Unassembled WGS sequence"/>
</dbReference>
<gene>
    <name evidence="1" type="ORF">PSON_ATCC_30995.1.T0750116</name>
</gene>
<dbReference type="EMBL" id="CAJJDN010000075">
    <property type="protein sequence ID" value="CAD8101141.1"/>
    <property type="molecule type" value="Genomic_DNA"/>
</dbReference>
<evidence type="ECO:0000313" key="1">
    <source>
        <dbReference type="EMBL" id="CAD8101141.1"/>
    </source>
</evidence>
<dbReference type="AlphaFoldDB" id="A0A8S1PE95"/>
<protein>
    <submittedName>
        <fullName evidence="1">Uncharacterized protein</fullName>
    </submittedName>
</protein>
<keyword evidence="2" id="KW-1185">Reference proteome</keyword>
<sequence length="65" mass="8018">MEDQQKKLNNELIKIALLSKFKIQRLNLINKYRSLNYKIINKFITQPYLIKRRLIWMKLKVKIID</sequence>
<accession>A0A8S1PE95</accession>
<organism evidence="1 2">
    <name type="scientific">Paramecium sonneborni</name>
    <dbReference type="NCBI Taxonomy" id="65129"/>
    <lineage>
        <taxon>Eukaryota</taxon>
        <taxon>Sar</taxon>
        <taxon>Alveolata</taxon>
        <taxon>Ciliophora</taxon>
        <taxon>Intramacronucleata</taxon>
        <taxon>Oligohymenophorea</taxon>
        <taxon>Peniculida</taxon>
        <taxon>Parameciidae</taxon>
        <taxon>Paramecium</taxon>
    </lineage>
</organism>
<evidence type="ECO:0000313" key="2">
    <source>
        <dbReference type="Proteomes" id="UP000692954"/>
    </source>
</evidence>
<reference evidence="1" key="1">
    <citation type="submission" date="2021-01" db="EMBL/GenBank/DDBJ databases">
        <authorList>
            <consortium name="Genoscope - CEA"/>
            <person name="William W."/>
        </authorList>
    </citation>
    <scope>NUCLEOTIDE SEQUENCE</scope>
</reference>
<comment type="caution">
    <text evidence="1">The sequence shown here is derived from an EMBL/GenBank/DDBJ whole genome shotgun (WGS) entry which is preliminary data.</text>
</comment>
<name>A0A8S1PE95_9CILI</name>
<proteinExistence type="predicted"/>